<dbReference type="RefSeq" id="WP_367983249.1">
    <property type="nucleotide sequence ID" value="NZ_JBAKFF010000001.1"/>
</dbReference>
<evidence type="ECO:0000256" key="2">
    <source>
        <dbReference type="ARBA" id="ARBA00005811"/>
    </source>
</evidence>
<evidence type="ECO:0000256" key="8">
    <source>
        <dbReference type="SAM" id="Phobius"/>
    </source>
</evidence>
<dbReference type="PANTHER" id="PTHR30558:SF3">
    <property type="entry name" value="BIOPOLYMER TRANSPORT PROTEIN EXBD-RELATED"/>
    <property type="match status" value="1"/>
</dbReference>
<evidence type="ECO:0000313" key="9">
    <source>
        <dbReference type="EMBL" id="MEX0430453.1"/>
    </source>
</evidence>
<feature type="transmembrane region" description="Helical" evidence="8">
    <location>
        <begin position="16"/>
        <end position="38"/>
    </location>
</feature>
<evidence type="ECO:0000256" key="6">
    <source>
        <dbReference type="ARBA" id="ARBA00023136"/>
    </source>
</evidence>
<keyword evidence="7" id="KW-0653">Protein transport</keyword>
<keyword evidence="7" id="KW-0813">Transport</keyword>
<evidence type="ECO:0000256" key="3">
    <source>
        <dbReference type="ARBA" id="ARBA00022475"/>
    </source>
</evidence>
<keyword evidence="3" id="KW-1003">Cell membrane</keyword>
<dbReference type="Gene3D" id="3.30.420.270">
    <property type="match status" value="1"/>
</dbReference>
<proteinExistence type="inferred from homology"/>
<gene>
    <name evidence="9" type="ORF">V6X30_03420</name>
</gene>
<accession>A0ABV3T5M8</accession>
<dbReference type="EMBL" id="JBAKFF010000001">
    <property type="protein sequence ID" value="MEX0430453.1"/>
    <property type="molecule type" value="Genomic_DNA"/>
</dbReference>
<keyword evidence="5 8" id="KW-1133">Transmembrane helix</keyword>
<dbReference type="PANTHER" id="PTHR30558">
    <property type="entry name" value="EXBD MEMBRANE COMPONENT OF PMF-DRIVEN MACROMOLECULE IMPORT SYSTEM"/>
    <property type="match status" value="1"/>
</dbReference>
<keyword evidence="4 7" id="KW-0812">Transmembrane</keyword>
<evidence type="ECO:0000256" key="4">
    <source>
        <dbReference type="ARBA" id="ARBA00022692"/>
    </source>
</evidence>
<protein>
    <submittedName>
        <fullName evidence="9">Biopolymer transporter ExbD</fullName>
    </submittedName>
</protein>
<organism evidence="9 10">
    <name type="scientific">Spiribacter insolitus</name>
    <dbReference type="NCBI Taxonomy" id="3122417"/>
    <lineage>
        <taxon>Bacteria</taxon>
        <taxon>Pseudomonadati</taxon>
        <taxon>Pseudomonadota</taxon>
        <taxon>Gammaproteobacteria</taxon>
        <taxon>Chromatiales</taxon>
        <taxon>Ectothiorhodospiraceae</taxon>
        <taxon>Spiribacter</taxon>
    </lineage>
</organism>
<evidence type="ECO:0000256" key="7">
    <source>
        <dbReference type="RuleBase" id="RU003879"/>
    </source>
</evidence>
<dbReference type="Proteomes" id="UP001556637">
    <property type="component" value="Unassembled WGS sequence"/>
</dbReference>
<keyword evidence="6 8" id="KW-0472">Membrane</keyword>
<evidence type="ECO:0000256" key="5">
    <source>
        <dbReference type="ARBA" id="ARBA00022989"/>
    </source>
</evidence>
<dbReference type="Pfam" id="PF02472">
    <property type="entry name" value="ExbD"/>
    <property type="match status" value="1"/>
</dbReference>
<comment type="caution">
    <text evidence="9">The sequence shown here is derived from an EMBL/GenBank/DDBJ whole genome shotgun (WGS) entry which is preliminary data.</text>
</comment>
<reference evidence="9 10" key="1">
    <citation type="submission" date="2024-02" db="EMBL/GenBank/DDBJ databases">
        <title>New especies of Spiribacter isolated from saline water.</title>
        <authorList>
            <person name="Leon M.J."/>
            <person name="De La Haba R."/>
            <person name="Sanchez-Porro C."/>
            <person name="Ventosa A."/>
        </authorList>
    </citation>
    <scope>NUCLEOTIDE SEQUENCE [LARGE SCALE GENOMIC DNA]</scope>
    <source>
        <strain evidence="10">ag22IC4-189</strain>
    </source>
</reference>
<name>A0ABV3T5M8_9GAMM</name>
<keyword evidence="10" id="KW-1185">Reference proteome</keyword>
<evidence type="ECO:0000256" key="1">
    <source>
        <dbReference type="ARBA" id="ARBA00004162"/>
    </source>
</evidence>
<sequence length="135" mass="14798">MGLGLETRRRRDDSEAAVLPLINIVFLLLAFFIIAGQLTRLPPFEVNPPMVAGDPVDTPAEVTVHMARDGALAIDSRRVSRDRLEQRLVEMIGSDAGPRIRIVADGEVEANTVITLLKQMKAAGVRTTELTTRQP</sequence>
<evidence type="ECO:0000313" key="10">
    <source>
        <dbReference type="Proteomes" id="UP001556637"/>
    </source>
</evidence>
<comment type="subcellular location">
    <subcellularLocation>
        <location evidence="1">Cell membrane</location>
        <topology evidence="1">Single-pass membrane protein</topology>
    </subcellularLocation>
    <subcellularLocation>
        <location evidence="7">Cell membrane</location>
        <topology evidence="7">Single-pass type II membrane protein</topology>
    </subcellularLocation>
</comment>
<dbReference type="InterPro" id="IPR003400">
    <property type="entry name" value="ExbD"/>
</dbReference>
<comment type="similarity">
    <text evidence="2 7">Belongs to the ExbD/TolR family.</text>
</comment>